<evidence type="ECO:0000313" key="2">
    <source>
        <dbReference type="Proteomes" id="UP000232722"/>
    </source>
</evidence>
<reference evidence="1 2" key="1">
    <citation type="submission" date="2016-04" db="EMBL/GenBank/DDBJ databases">
        <title>Genome analyses suggest a sexual origin of heterokaryosis in a supposedly ancient asexual fungus.</title>
        <authorList>
            <person name="Ropars J."/>
            <person name="Sedzielewska K."/>
            <person name="Noel J."/>
            <person name="Charron P."/>
            <person name="Farinelli L."/>
            <person name="Marton T."/>
            <person name="Kruger M."/>
            <person name="Pelin A."/>
            <person name="Brachmann A."/>
            <person name="Corradi N."/>
        </authorList>
    </citation>
    <scope>NUCLEOTIDE SEQUENCE [LARGE SCALE GENOMIC DNA]</scope>
    <source>
        <strain evidence="1 2">A5</strain>
    </source>
</reference>
<dbReference type="AlphaFoldDB" id="A0A2N0NFB8"/>
<name>A0A2N0NFB8_9GLOM</name>
<sequence length="56" mass="6245">MAMVGHVIVDANQPVGNYFICGTLDKRCTPNINATLNFNFVIDWNGLGILHYRGLH</sequence>
<accession>A0A2N0NFB8</accession>
<gene>
    <name evidence="1" type="ORF">RhiirA5_441806</name>
</gene>
<organism evidence="1 2">
    <name type="scientific">Rhizophagus irregularis</name>
    <dbReference type="NCBI Taxonomy" id="588596"/>
    <lineage>
        <taxon>Eukaryota</taxon>
        <taxon>Fungi</taxon>
        <taxon>Fungi incertae sedis</taxon>
        <taxon>Mucoromycota</taxon>
        <taxon>Glomeromycotina</taxon>
        <taxon>Glomeromycetes</taxon>
        <taxon>Glomerales</taxon>
        <taxon>Glomeraceae</taxon>
        <taxon>Rhizophagus</taxon>
    </lineage>
</organism>
<protein>
    <submittedName>
        <fullName evidence="1">Uncharacterized protein</fullName>
    </submittedName>
</protein>
<reference evidence="1 2" key="2">
    <citation type="submission" date="2017-09" db="EMBL/GenBank/DDBJ databases">
        <title>Extensive intraspecific genome diversity in a model arbuscular mycorrhizal fungus.</title>
        <authorList>
            <person name="Chen E.C."/>
            <person name="Morin E."/>
            <person name="Beaudet D."/>
            <person name="Noel J."/>
            <person name="Ndikumana S."/>
            <person name="Charron P."/>
            <person name="St-Onge C."/>
            <person name="Giorgi J."/>
            <person name="Grigoriev I.V."/>
            <person name="Roux C."/>
            <person name="Martin F.M."/>
            <person name="Corradi N."/>
        </authorList>
    </citation>
    <scope>NUCLEOTIDE SEQUENCE [LARGE SCALE GENOMIC DNA]</scope>
    <source>
        <strain evidence="1 2">A5</strain>
    </source>
</reference>
<proteinExistence type="predicted"/>
<evidence type="ECO:0000313" key="1">
    <source>
        <dbReference type="EMBL" id="PKB93271.1"/>
    </source>
</evidence>
<dbReference type="Proteomes" id="UP000232722">
    <property type="component" value="Unassembled WGS sequence"/>
</dbReference>
<comment type="caution">
    <text evidence="1">The sequence shown here is derived from an EMBL/GenBank/DDBJ whole genome shotgun (WGS) entry which is preliminary data.</text>
</comment>
<dbReference type="EMBL" id="LLXJ01008492">
    <property type="protein sequence ID" value="PKB93271.1"/>
    <property type="molecule type" value="Genomic_DNA"/>
</dbReference>